<dbReference type="PANTHER" id="PTHR34598:SF3">
    <property type="entry name" value="OXIDOREDUCTASE AN1597"/>
    <property type="match status" value="1"/>
</dbReference>
<dbReference type="InterPro" id="IPR044053">
    <property type="entry name" value="AsaB-like"/>
</dbReference>
<comment type="similarity">
    <text evidence="1">Belongs to the asaB hydroxylase/desaturase family.</text>
</comment>
<reference evidence="2" key="1">
    <citation type="submission" date="2023-10" db="EMBL/GenBank/DDBJ databases">
        <authorList>
            <person name="Noh H."/>
        </authorList>
    </citation>
    <scope>NUCLEOTIDE SEQUENCE</scope>
    <source>
        <strain evidence="2">DUCC4014</strain>
    </source>
</reference>
<evidence type="ECO:0000313" key="3">
    <source>
        <dbReference type="Proteomes" id="UP000827549"/>
    </source>
</evidence>
<keyword evidence="3" id="KW-1185">Reference proteome</keyword>
<evidence type="ECO:0000313" key="2">
    <source>
        <dbReference type="EMBL" id="WOO80691.1"/>
    </source>
</evidence>
<dbReference type="EMBL" id="CP086716">
    <property type="protein sequence ID" value="WOO80691.1"/>
    <property type="molecule type" value="Genomic_DNA"/>
</dbReference>
<dbReference type="AlphaFoldDB" id="A0AAF0Y9V9"/>
<dbReference type="NCBIfam" id="NF041278">
    <property type="entry name" value="CmcJ_NvfI_EfuI"/>
    <property type="match status" value="1"/>
</dbReference>
<proteinExistence type="inferred from homology"/>
<gene>
    <name evidence="2" type="primary">aclN_0</name>
    <name evidence="2" type="ORF">LOC62_03G004213</name>
</gene>
<dbReference type="GO" id="GO:0016491">
    <property type="term" value="F:oxidoreductase activity"/>
    <property type="evidence" value="ECO:0007669"/>
    <property type="project" value="InterPro"/>
</dbReference>
<evidence type="ECO:0000256" key="1">
    <source>
        <dbReference type="ARBA" id="ARBA00023604"/>
    </source>
</evidence>
<name>A0AAF0Y9V9_9TREE</name>
<dbReference type="RefSeq" id="XP_062626723.1">
    <property type="nucleotide sequence ID" value="XM_062770739.1"/>
</dbReference>
<dbReference type="PANTHER" id="PTHR34598">
    <property type="entry name" value="BLL6449 PROTEIN"/>
    <property type="match status" value="1"/>
</dbReference>
<dbReference type="GeneID" id="87807452"/>
<organism evidence="2 3">
    <name type="scientific">Vanrija pseudolonga</name>
    <dbReference type="NCBI Taxonomy" id="143232"/>
    <lineage>
        <taxon>Eukaryota</taxon>
        <taxon>Fungi</taxon>
        <taxon>Dikarya</taxon>
        <taxon>Basidiomycota</taxon>
        <taxon>Agaricomycotina</taxon>
        <taxon>Tremellomycetes</taxon>
        <taxon>Trichosporonales</taxon>
        <taxon>Trichosporonaceae</taxon>
        <taxon>Vanrija</taxon>
    </lineage>
</organism>
<sequence>MPAAAAPLTATIEFTLPASRLDHDPAIYLTYDADRSRPSEALRVEVVNLRDELEDAKSPATIDTVAKQLHDRGFAVAKHASNHLGGIPSVEGTQAYLDETAALLKSILGCTRVIAWNSVCRKNAPGLAHKDVPRQQEPEKGFVPSERQQPVASIAHVDQDEVWGAELVGKAAKAPASSFARAQIVNLWRPLSGPVTNAPLAMLPYSEILPGEISKHGSMFGVGMDIHHGKGQNWGYIRHQMPDEVVFLKCFDTAQGADGSALYCGHVAVKVDNDADGIAPELVVPRESIEVRLVALWEKE</sequence>
<accession>A0AAF0Y9V9</accession>
<dbReference type="Proteomes" id="UP000827549">
    <property type="component" value="Chromosome 3"/>
</dbReference>
<protein>
    <submittedName>
        <fullName evidence="2">Aspirochlorine biosynthesis protein N</fullName>
    </submittedName>
</protein>